<dbReference type="AlphaFoldDB" id="A0A7X9WWE4"/>
<dbReference type="RefSeq" id="WP_169573639.1">
    <property type="nucleotide sequence ID" value="NZ_JABBFV010000008.1"/>
</dbReference>
<comment type="caution">
    <text evidence="3">The sequence shown here is derived from an EMBL/GenBank/DDBJ whole genome shotgun (WGS) entry which is preliminary data.</text>
</comment>
<dbReference type="Gene3D" id="3.40.50.10610">
    <property type="entry name" value="ABC-type transport auxiliary lipoprotein component"/>
    <property type="match status" value="1"/>
</dbReference>
<organism evidence="3 4">
    <name type="scientific">Sphingobium psychrophilum</name>
    <dbReference type="NCBI Taxonomy" id="2728834"/>
    <lineage>
        <taxon>Bacteria</taxon>
        <taxon>Pseudomonadati</taxon>
        <taxon>Pseudomonadota</taxon>
        <taxon>Alphaproteobacteria</taxon>
        <taxon>Sphingomonadales</taxon>
        <taxon>Sphingomonadaceae</taxon>
        <taxon>Sphingobium</taxon>
    </lineage>
</organism>
<gene>
    <name evidence="3" type="ORF">HHL08_13305</name>
</gene>
<evidence type="ECO:0000256" key="1">
    <source>
        <dbReference type="SAM" id="SignalP"/>
    </source>
</evidence>
<protein>
    <recommendedName>
        <fullName evidence="2">ABC-type transport auxiliary lipoprotein component domain-containing protein</fullName>
    </recommendedName>
</protein>
<sequence length="201" mass="20487">MKPIVLLLLCALPACAALKAGDAPVTMRLSPTFAPNQPIAAPSFTVAAVQARGLSGGMRYAYVDATAPGEIHQAATYFWEEPPADSLARALVAGLRSRFATVTGPSLALAADRRVVATLDRFEEVSAAHGAQAVVSFDVTQVAQNQAGGGKAIWAGRYCATRPIGSAAGTVRAAAFQGAIEQAVAAFVQDVASGTVTAASC</sequence>
<accession>A0A7X9WWE4</accession>
<dbReference type="SUPFAM" id="SSF159594">
    <property type="entry name" value="XCC0632-like"/>
    <property type="match status" value="1"/>
</dbReference>
<keyword evidence="4" id="KW-1185">Reference proteome</keyword>
<feature type="signal peptide" evidence="1">
    <location>
        <begin position="1"/>
        <end position="16"/>
    </location>
</feature>
<reference evidence="3 4" key="1">
    <citation type="submission" date="2020-04" db="EMBL/GenBank/DDBJ databases">
        <title>Sphingobium sp. AR-3-1 isolated from Arctic soil.</title>
        <authorList>
            <person name="Dahal R.H."/>
            <person name="Chaudhary D.K."/>
        </authorList>
    </citation>
    <scope>NUCLEOTIDE SEQUENCE [LARGE SCALE GENOMIC DNA]</scope>
    <source>
        <strain evidence="3 4">AR-3-1</strain>
    </source>
</reference>
<keyword evidence="1" id="KW-0732">Signal</keyword>
<evidence type="ECO:0000313" key="4">
    <source>
        <dbReference type="Proteomes" id="UP000519023"/>
    </source>
</evidence>
<dbReference type="Proteomes" id="UP000519023">
    <property type="component" value="Unassembled WGS sequence"/>
</dbReference>
<proteinExistence type="predicted"/>
<evidence type="ECO:0000259" key="2">
    <source>
        <dbReference type="Pfam" id="PF03886"/>
    </source>
</evidence>
<feature type="chain" id="PRO_5031367893" description="ABC-type transport auxiliary lipoprotein component domain-containing protein" evidence="1">
    <location>
        <begin position="17"/>
        <end position="201"/>
    </location>
</feature>
<evidence type="ECO:0000313" key="3">
    <source>
        <dbReference type="EMBL" id="NML11112.1"/>
    </source>
</evidence>
<name>A0A7X9WWE4_9SPHN</name>
<feature type="domain" description="ABC-type transport auxiliary lipoprotein component" evidence="2">
    <location>
        <begin position="65"/>
        <end position="184"/>
    </location>
</feature>
<dbReference type="EMBL" id="JABBFV010000008">
    <property type="protein sequence ID" value="NML11112.1"/>
    <property type="molecule type" value="Genomic_DNA"/>
</dbReference>
<dbReference type="InterPro" id="IPR005586">
    <property type="entry name" value="ABC_trans_aux"/>
</dbReference>
<dbReference type="Pfam" id="PF03886">
    <property type="entry name" value="ABC_trans_aux"/>
    <property type="match status" value="1"/>
</dbReference>